<evidence type="ECO:0000256" key="5">
    <source>
        <dbReference type="PIRSR" id="PIRSR000865-2"/>
    </source>
</evidence>
<dbReference type="PIRSF" id="PIRSF000865">
    <property type="entry name" value="Lipoprotein_lipase_LIPH"/>
    <property type="match status" value="1"/>
</dbReference>
<dbReference type="EMBL" id="NCKU01004055">
    <property type="protein sequence ID" value="RWS06517.1"/>
    <property type="molecule type" value="Genomic_DNA"/>
</dbReference>
<dbReference type="PANTHER" id="PTHR11610">
    <property type="entry name" value="LIPASE"/>
    <property type="match status" value="1"/>
</dbReference>
<dbReference type="InterPro" id="IPR000734">
    <property type="entry name" value="TAG_lipase"/>
</dbReference>
<evidence type="ECO:0000313" key="9">
    <source>
        <dbReference type="EMBL" id="RWS06525.1"/>
    </source>
</evidence>
<evidence type="ECO:0000256" key="1">
    <source>
        <dbReference type="ARBA" id="ARBA00004613"/>
    </source>
</evidence>
<dbReference type="Gene3D" id="2.60.60.20">
    <property type="entry name" value="PLAT/LH2 domain"/>
    <property type="match status" value="1"/>
</dbReference>
<protein>
    <submittedName>
        <fullName evidence="8">Pancreatic lipase-related protein 1-like protein</fullName>
    </submittedName>
</protein>
<dbReference type="InterPro" id="IPR029058">
    <property type="entry name" value="AB_hydrolase_fold"/>
</dbReference>
<evidence type="ECO:0000313" key="10">
    <source>
        <dbReference type="Proteomes" id="UP000285301"/>
    </source>
</evidence>
<dbReference type="GO" id="GO:0005615">
    <property type="term" value="C:extracellular space"/>
    <property type="evidence" value="ECO:0007669"/>
    <property type="project" value="TreeGrafter"/>
</dbReference>
<reference evidence="8 10" key="1">
    <citation type="journal article" date="2018" name="Gigascience">
        <title>Genomes of trombidid mites reveal novel predicted allergens and laterally-transferred genes associated with secondary metabolism.</title>
        <authorList>
            <person name="Dong X."/>
            <person name="Chaisiri K."/>
            <person name="Xia D."/>
            <person name="Armstrong S.D."/>
            <person name="Fang Y."/>
            <person name="Donnelly M.J."/>
            <person name="Kadowaki T."/>
            <person name="McGarry J.W."/>
            <person name="Darby A.C."/>
            <person name="Makepeace B.L."/>
        </authorList>
    </citation>
    <scope>NUCLEOTIDE SEQUENCE [LARGE SCALE GENOMIC DNA]</scope>
    <source>
        <strain evidence="8">UoL-WK</strain>
    </source>
</reference>
<comment type="similarity">
    <text evidence="2 6">Belongs to the AB hydrolase superfamily. Lipase family.</text>
</comment>
<dbReference type="FunFam" id="3.40.50.1820:FF:000288">
    <property type="entry name" value="Pancreatic triacylglycerol lipase"/>
    <property type="match status" value="1"/>
</dbReference>
<evidence type="ECO:0000256" key="2">
    <source>
        <dbReference type="ARBA" id="ARBA00010701"/>
    </source>
</evidence>
<feature type="binding site" evidence="5">
    <location>
        <position position="181"/>
    </location>
    <ligand>
        <name>Ca(2+)</name>
        <dbReference type="ChEBI" id="CHEBI:29108"/>
    </ligand>
</feature>
<dbReference type="InterPro" id="IPR033906">
    <property type="entry name" value="Lipase_N"/>
</dbReference>
<dbReference type="CDD" id="cd00707">
    <property type="entry name" value="Pancreat_lipase_like"/>
    <property type="match status" value="1"/>
</dbReference>
<dbReference type="InterPro" id="IPR013818">
    <property type="entry name" value="Lipase"/>
</dbReference>
<keyword evidence="3" id="KW-0964">Secreted</keyword>
<keyword evidence="10" id="KW-1185">Reference proteome</keyword>
<feature type="active site" description="Charge relay system" evidence="4">
    <location>
        <position position="162"/>
    </location>
</feature>
<feature type="binding site" evidence="5">
    <location>
        <position position="176"/>
    </location>
    <ligand>
        <name>Ca(2+)</name>
        <dbReference type="ChEBI" id="CHEBI:29108"/>
    </ligand>
</feature>
<evidence type="ECO:0000256" key="3">
    <source>
        <dbReference type="ARBA" id="ARBA00022525"/>
    </source>
</evidence>
<feature type="domain" description="Lipase" evidence="7">
    <location>
        <begin position="10"/>
        <end position="313"/>
    </location>
</feature>
<feature type="binding site" evidence="5">
    <location>
        <position position="173"/>
    </location>
    <ligand>
        <name>Ca(2+)</name>
        <dbReference type="ChEBI" id="CHEBI:29108"/>
    </ligand>
</feature>
<gene>
    <name evidence="8" type="ORF">B4U79_11648</name>
    <name evidence="9" type="ORF">B4U79_15773</name>
</gene>
<evidence type="ECO:0000256" key="6">
    <source>
        <dbReference type="RuleBase" id="RU004262"/>
    </source>
</evidence>
<dbReference type="InterPro" id="IPR016272">
    <property type="entry name" value="Lipase_LIPH"/>
</dbReference>
<dbReference type="GO" id="GO:0016042">
    <property type="term" value="P:lipid catabolic process"/>
    <property type="evidence" value="ECO:0007669"/>
    <property type="project" value="TreeGrafter"/>
</dbReference>
<dbReference type="SUPFAM" id="SSF53474">
    <property type="entry name" value="alpha/beta-Hydrolases"/>
    <property type="match status" value="1"/>
</dbReference>
<dbReference type="Proteomes" id="UP000285301">
    <property type="component" value="Unassembled WGS sequence"/>
</dbReference>
<dbReference type="STRING" id="1965070.A0A3S3QB08"/>
<dbReference type="Pfam" id="PF00151">
    <property type="entry name" value="Lipase"/>
    <property type="match status" value="1"/>
</dbReference>
<evidence type="ECO:0000259" key="7">
    <source>
        <dbReference type="Pfam" id="PF00151"/>
    </source>
</evidence>
<evidence type="ECO:0000313" key="8">
    <source>
        <dbReference type="EMBL" id="RWS06517.1"/>
    </source>
</evidence>
<keyword evidence="5" id="KW-0479">Metal-binding</keyword>
<dbReference type="PANTHER" id="PTHR11610:SF186">
    <property type="entry name" value="FI22312P1"/>
    <property type="match status" value="1"/>
</dbReference>
<proteinExistence type="inferred from homology"/>
<dbReference type="EMBL" id="NCKU01004048">
    <property type="protein sequence ID" value="RWS06525.1"/>
    <property type="molecule type" value="Genomic_DNA"/>
</dbReference>
<dbReference type="AlphaFoldDB" id="A0A3S3QB08"/>
<keyword evidence="5" id="KW-0106">Calcium</keyword>
<reference evidence="8" key="2">
    <citation type="submission" date="2018-11" db="EMBL/GenBank/DDBJ databases">
        <title>Trombidioid mite genomics.</title>
        <authorList>
            <person name="Dong X."/>
        </authorList>
    </citation>
    <scope>NUCLEOTIDE SEQUENCE</scope>
    <source>
        <strain evidence="8">UoL-WK</strain>
    </source>
</reference>
<dbReference type="OrthoDB" id="199913at2759"/>
<name>A0A3S3QB08_9ACAR</name>
<dbReference type="PRINTS" id="PR00821">
    <property type="entry name" value="TAGLIPASE"/>
</dbReference>
<sequence length="494" mass="55075">MALSPFDYLDTLPASPESISTTFTLFTRENAAIGEKLDCIDANLLRKSNFKAGKPVKIIIHGFGSSGRRPWVMQMTEALLYTGDLNVIIVDWEKGAALPNYIQAAANARLVGKQIALLIDIINREKLMKPKDYHIIGFSLGAHIAGFAGTEVKNLSRITGLDPASPLFEGYSEKVRLDPTDADFVDVIHTNGDGFIRGGLGSLMPMGHVDFYPNGGREQVGCNSVFVGALTDIFYGNWQSLCHHRRAFRFFIDSTEPSCKFHAFSCQSYEKFLRGDCFDCGKDGNKCANMGLFAYQSGARGRLYLVTRDSEPFCANQYKIDIKNNAGQASTWGKLEIVFHSKDANESFQLTSESDEIKESSIIQGLVVAHPILRNITHVVMKYSKYRGWIYSGKDFWAIDKIALTNSDGETVSYCGHGTVLENNKPLQLSLFPGNCTVHIPHPLMPATRLARFVWKVVSEPIRGQPPKLMWRLAINPFVNEERNYYDSISVKPV</sequence>
<organism evidence="8 10">
    <name type="scientific">Dinothrombium tinctorium</name>
    <dbReference type="NCBI Taxonomy" id="1965070"/>
    <lineage>
        <taxon>Eukaryota</taxon>
        <taxon>Metazoa</taxon>
        <taxon>Ecdysozoa</taxon>
        <taxon>Arthropoda</taxon>
        <taxon>Chelicerata</taxon>
        <taxon>Arachnida</taxon>
        <taxon>Acari</taxon>
        <taxon>Acariformes</taxon>
        <taxon>Trombidiformes</taxon>
        <taxon>Prostigmata</taxon>
        <taxon>Anystina</taxon>
        <taxon>Parasitengona</taxon>
        <taxon>Trombidioidea</taxon>
        <taxon>Trombidiidae</taxon>
        <taxon>Dinothrombium</taxon>
    </lineage>
</organism>
<dbReference type="GO" id="GO:0052689">
    <property type="term" value="F:carboxylic ester hydrolase activity"/>
    <property type="evidence" value="ECO:0007669"/>
    <property type="project" value="InterPro"/>
</dbReference>
<feature type="binding site" evidence="5">
    <location>
        <position position="178"/>
    </location>
    <ligand>
        <name>Ca(2+)</name>
        <dbReference type="ChEBI" id="CHEBI:29108"/>
    </ligand>
</feature>
<accession>A0A3S3QB08</accession>
<comment type="caution">
    <text evidence="8">The sequence shown here is derived from an EMBL/GenBank/DDBJ whole genome shotgun (WGS) entry which is preliminary data.</text>
</comment>
<dbReference type="GO" id="GO:0016298">
    <property type="term" value="F:lipase activity"/>
    <property type="evidence" value="ECO:0007669"/>
    <property type="project" value="InterPro"/>
</dbReference>
<dbReference type="Gene3D" id="3.40.50.1820">
    <property type="entry name" value="alpha/beta hydrolase"/>
    <property type="match status" value="1"/>
</dbReference>
<comment type="subcellular location">
    <subcellularLocation>
        <location evidence="1">Secreted</location>
    </subcellularLocation>
</comment>
<dbReference type="GO" id="GO:0046872">
    <property type="term" value="F:metal ion binding"/>
    <property type="evidence" value="ECO:0007669"/>
    <property type="project" value="UniProtKB-KW"/>
</dbReference>
<evidence type="ECO:0000256" key="4">
    <source>
        <dbReference type="PIRSR" id="PIRSR000865-1"/>
    </source>
</evidence>
<feature type="active site" description="Nucleophile" evidence="4">
    <location>
        <position position="139"/>
    </location>
</feature>
<feature type="active site" description="Charge relay system" evidence="4">
    <location>
        <position position="244"/>
    </location>
</feature>